<evidence type="ECO:0000256" key="1">
    <source>
        <dbReference type="ARBA" id="ARBA00022729"/>
    </source>
</evidence>
<sequence length="529" mass="55759">MPKRRTVLGLTGIGAAALTVPFLASRADAGPGLPVTVRNSTGRFANSAIRMYIVGTELSSGRQGYVRDSGVFTPAGGSGPVDFGVPIGSNFLLPPMSGRIYFAIEKPLHFALVADGAGRPAVQHPAGWVAGDPNHEVLHDFVEFTYDGKGMYCNTTTVDMFSIPMALRLSGSRDLATGKMVDGGRDAVFAAVAKQPGFERLIVGDRLRIVAPSHGIRAGRFAGDYFDAYIDEIWDRYSRIDLRIAANGRTHTGRVQGGQLRFDSGVAFQKPSTSDVLFCDGALAAPNDGVTGPVAAILAAGFHRAVLDQPEQPATTRFYQRPVANHYARVMHEFAADRKAYGFAFDDVAGAASYIQDAAARGLEITLTPFGSGKVAAPAAAAPPPPEQVAAAAGAGVAARQELRVERATAQSGVRIEPSVEGGLHFGSISNGDWIGFGRVDFGEATATQFFVRAASGAPTGVSGLIEVRVDRRDSAPVGTIAVASTGGWQAWRTIPGQISPVRGVHDVWLTFTSGQPLEYVNVASLRFG</sequence>
<evidence type="ECO:0000313" key="6">
    <source>
        <dbReference type="Proteomes" id="UP000619260"/>
    </source>
</evidence>
<dbReference type="Gene3D" id="3.30.920.50">
    <property type="entry name" value="Beta-1,3-glucanase, C-terminal domain"/>
    <property type="match status" value="1"/>
</dbReference>
<dbReference type="InterPro" id="IPR008979">
    <property type="entry name" value="Galactose-bd-like_sf"/>
</dbReference>
<dbReference type="Pfam" id="PF03422">
    <property type="entry name" value="CBM_6"/>
    <property type="match status" value="1"/>
</dbReference>
<dbReference type="EMBL" id="BOPF01000003">
    <property type="protein sequence ID" value="GIJ44040.1"/>
    <property type="molecule type" value="Genomic_DNA"/>
</dbReference>
<keyword evidence="6" id="KW-1185">Reference proteome</keyword>
<dbReference type="GO" id="GO:0030246">
    <property type="term" value="F:carbohydrate binding"/>
    <property type="evidence" value="ECO:0007669"/>
    <property type="project" value="InterPro"/>
</dbReference>
<protein>
    <submittedName>
        <fullName evidence="5">Uncharacterized protein</fullName>
    </submittedName>
</protein>
<feature type="chain" id="PRO_5035317735" evidence="2">
    <location>
        <begin position="30"/>
        <end position="529"/>
    </location>
</feature>
<dbReference type="CDD" id="cd04084">
    <property type="entry name" value="CBM6_xylanase-like"/>
    <property type="match status" value="1"/>
</dbReference>
<evidence type="ECO:0000313" key="5">
    <source>
        <dbReference type="EMBL" id="GIJ44040.1"/>
    </source>
</evidence>
<dbReference type="SUPFAM" id="SSF49785">
    <property type="entry name" value="Galactose-binding domain-like"/>
    <property type="match status" value="1"/>
</dbReference>
<dbReference type="SMART" id="SM00606">
    <property type="entry name" value="CBD_IV"/>
    <property type="match status" value="1"/>
</dbReference>
<reference evidence="5" key="1">
    <citation type="submission" date="2021-01" db="EMBL/GenBank/DDBJ databases">
        <title>Whole genome shotgun sequence of Virgisporangium aliadipatigenens NBRC 105644.</title>
        <authorList>
            <person name="Komaki H."/>
            <person name="Tamura T."/>
        </authorList>
    </citation>
    <scope>NUCLEOTIDE SEQUENCE</scope>
    <source>
        <strain evidence="5">NBRC 105644</strain>
    </source>
</reference>
<keyword evidence="1 2" id="KW-0732">Signal</keyword>
<dbReference type="InterPro" id="IPR005084">
    <property type="entry name" value="CBM6"/>
</dbReference>
<organism evidence="5 6">
    <name type="scientific">Virgisporangium aliadipatigenens</name>
    <dbReference type="NCBI Taxonomy" id="741659"/>
    <lineage>
        <taxon>Bacteria</taxon>
        <taxon>Bacillati</taxon>
        <taxon>Actinomycetota</taxon>
        <taxon>Actinomycetes</taxon>
        <taxon>Micromonosporales</taxon>
        <taxon>Micromonosporaceae</taxon>
        <taxon>Virgisporangium</taxon>
    </lineage>
</organism>
<dbReference type="AlphaFoldDB" id="A0A8J3YHE5"/>
<feature type="signal peptide" evidence="2">
    <location>
        <begin position="1"/>
        <end position="29"/>
    </location>
</feature>
<dbReference type="InterPro" id="IPR037398">
    <property type="entry name" value="Glyco_hydro_64_fam"/>
</dbReference>
<dbReference type="PANTHER" id="PTHR38165:SF1">
    <property type="entry name" value="GLUCANASE B"/>
    <property type="match status" value="1"/>
</dbReference>
<name>A0A8J3YHE5_9ACTN</name>
<feature type="domain" description="CBM6" evidence="3">
    <location>
        <begin position="399"/>
        <end position="529"/>
    </location>
</feature>
<dbReference type="RefSeq" id="WP_203897628.1">
    <property type="nucleotide sequence ID" value="NZ_BOPF01000003.1"/>
</dbReference>
<dbReference type="PROSITE" id="PS52006">
    <property type="entry name" value="GH64"/>
    <property type="match status" value="1"/>
</dbReference>
<proteinExistence type="predicted"/>
<dbReference type="InterPro" id="IPR006584">
    <property type="entry name" value="Cellulose-bd_IV"/>
</dbReference>
<accession>A0A8J3YHE5</accession>
<dbReference type="Gene3D" id="2.60.110.10">
    <property type="entry name" value="Thaumatin"/>
    <property type="match status" value="1"/>
</dbReference>
<comment type="caution">
    <text evidence="5">The sequence shown here is derived from an EMBL/GenBank/DDBJ whole genome shotgun (WGS) entry which is preliminary data.</text>
</comment>
<feature type="domain" description="GH64" evidence="4">
    <location>
        <begin position="30"/>
        <end position="369"/>
    </location>
</feature>
<dbReference type="Gene3D" id="2.60.120.260">
    <property type="entry name" value="Galactose-binding domain-like"/>
    <property type="match status" value="1"/>
</dbReference>
<dbReference type="Proteomes" id="UP000619260">
    <property type="component" value="Unassembled WGS sequence"/>
</dbReference>
<gene>
    <name evidence="5" type="ORF">Val02_09260</name>
</gene>
<evidence type="ECO:0000259" key="3">
    <source>
        <dbReference type="PROSITE" id="PS51175"/>
    </source>
</evidence>
<evidence type="ECO:0000256" key="2">
    <source>
        <dbReference type="SAM" id="SignalP"/>
    </source>
</evidence>
<dbReference type="InterPro" id="IPR037176">
    <property type="entry name" value="Osmotin/thaumatin-like_sf"/>
</dbReference>
<dbReference type="InterPro" id="IPR042517">
    <property type="entry name" value="Glyco_hydro_64_N_2"/>
</dbReference>
<dbReference type="Pfam" id="PF16483">
    <property type="entry name" value="Glyco_hydro_64"/>
    <property type="match status" value="1"/>
</dbReference>
<dbReference type="InterPro" id="IPR032477">
    <property type="entry name" value="Glyco_hydro_64"/>
</dbReference>
<dbReference type="PROSITE" id="PS51175">
    <property type="entry name" value="CBM6"/>
    <property type="match status" value="1"/>
</dbReference>
<dbReference type="PANTHER" id="PTHR38165">
    <property type="match status" value="1"/>
</dbReference>
<dbReference type="InterPro" id="IPR006311">
    <property type="entry name" value="TAT_signal"/>
</dbReference>
<evidence type="ECO:0000259" key="4">
    <source>
        <dbReference type="PROSITE" id="PS52006"/>
    </source>
</evidence>
<dbReference type="PROSITE" id="PS51318">
    <property type="entry name" value="TAT"/>
    <property type="match status" value="1"/>
</dbReference>